<dbReference type="GeneID" id="27720782"/>
<dbReference type="KEGG" id="sapo:SAPIO_CDS1710"/>
<feature type="region of interest" description="Disordered" evidence="1">
    <location>
        <begin position="91"/>
        <end position="117"/>
    </location>
</feature>
<feature type="compositionally biased region" description="Low complexity" evidence="1">
    <location>
        <begin position="103"/>
        <end position="115"/>
    </location>
</feature>
<evidence type="ECO:0000313" key="3">
    <source>
        <dbReference type="Proteomes" id="UP000028545"/>
    </source>
</evidence>
<keyword evidence="3" id="KW-1185">Reference proteome</keyword>
<accession>A0A084GDK3</accession>
<dbReference type="Proteomes" id="UP000028545">
    <property type="component" value="Unassembled WGS sequence"/>
</dbReference>
<feature type="region of interest" description="Disordered" evidence="1">
    <location>
        <begin position="1"/>
        <end position="20"/>
    </location>
</feature>
<dbReference type="RefSeq" id="XP_016645214.1">
    <property type="nucleotide sequence ID" value="XM_016784917.1"/>
</dbReference>
<dbReference type="HOGENOM" id="CLU_672943_0_0_1"/>
<proteinExistence type="predicted"/>
<dbReference type="OrthoDB" id="5241749at2759"/>
<reference evidence="2 3" key="1">
    <citation type="journal article" date="2014" name="Genome Announc.">
        <title>Draft genome sequence of the pathogenic fungus Scedosporium apiospermum.</title>
        <authorList>
            <person name="Vandeputte P."/>
            <person name="Ghamrawi S."/>
            <person name="Rechenmann M."/>
            <person name="Iltis A."/>
            <person name="Giraud S."/>
            <person name="Fleury M."/>
            <person name="Thornton C."/>
            <person name="Delhaes L."/>
            <person name="Meyer W."/>
            <person name="Papon N."/>
            <person name="Bouchara J.P."/>
        </authorList>
    </citation>
    <scope>NUCLEOTIDE SEQUENCE [LARGE SCALE GENOMIC DNA]</scope>
    <source>
        <strain evidence="2 3">IHEM 14462</strain>
    </source>
</reference>
<dbReference type="AlphaFoldDB" id="A0A084GDK3"/>
<sequence length="409" mass="44799">MAKSKDPKESKTDRLNNLDRDIRELREQLAECDRRIEELNVQYEKQSNSRSIFAKSTGKTLSEIYDEQAAISAKLRQKEVLFEAVMGEVESSSSDESRRSHDSGFSWNSGSSKSSDPATVGWYCGNCGRLNYTIFDGPDNWCGCGHQYCEAPIPIQVSNGVDRDGIETFQEITVWHCTAQYTFSPNQATANTPVISIRKLPPSLSALRSAQDVASELAYLTGRLNETDVYAPEAVPVQYNVEGDPESGLVVLPKSAQIANLGRKYRKVKAELDEVKAKAMAEVKAAEATVADTAIEEMTKSEETLQTTNQEEIPETTKTEETLESTNLSDTLGTTTTGETPETTTPKETLEKANLKETLETTATEETPETTATNVALETTALQITAGALPTKARKVAFQEPSDDGNPIS</sequence>
<feature type="region of interest" description="Disordered" evidence="1">
    <location>
        <begin position="298"/>
        <end position="349"/>
    </location>
</feature>
<protein>
    <submittedName>
        <fullName evidence="2">Uncharacterized protein</fullName>
    </submittedName>
</protein>
<evidence type="ECO:0000256" key="1">
    <source>
        <dbReference type="SAM" id="MobiDB-lite"/>
    </source>
</evidence>
<dbReference type="VEuPathDB" id="FungiDB:SAPIO_CDS1710"/>
<evidence type="ECO:0000313" key="2">
    <source>
        <dbReference type="EMBL" id="KEZ45415.1"/>
    </source>
</evidence>
<comment type="caution">
    <text evidence="2">The sequence shown here is derived from an EMBL/GenBank/DDBJ whole genome shotgun (WGS) entry which is preliminary data.</text>
</comment>
<organism evidence="2 3">
    <name type="scientific">Pseudallescheria apiosperma</name>
    <name type="common">Scedosporium apiospermum</name>
    <dbReference type="NCBI Taxonomy" id="563466"/>
    <lineage>
        <taxon>Eukaryota</taxon>
        <taxon>Fungi</taxon>
        <taxon>Dikarya</taxon>
        <taxon>Ascomycota</taxon>
        <taxon>Pezizomycotina</taxon>
        <taxon>Sordariomycetes</taxon>
        <taxon>Hypocreomycetidae</taxon>
        <taxon>Microascales</taxon>
        <taxon>Microascaceae</taxon>
        <taxon>Scedosporium</taxon>
    </lineage>
</organism>
<feature type="compositionally biased region" description="Low complexity" evidence="1">
    <location>
        <begin position="324"/>
        <end position="347"/>
    </location>
</feature>
<gene>
    <name evidence="2" type="ORF">SAPIO_CDS1710</name>
</gene>
<dbReference type="EMBL" id="JOWA01000077">
    <property type="protein sequence ID" value="KEZ45415.1"/>
    <property type="molecule type" value="Genomic_DNA"/>
</dbReference>
<name>A0A084GDK3_PSEDA</name>